<gene>
    <name evidence="1" type="ORF">BV22DRAFT_1032089</name>
</gene>
<evidence type="ECO:0000313" key="2">
    <source>
        <dbReference type="Proteomes" id="UP000790709"/>
    </source>
</evidence>
<reference evidence="1" key="1">
    <citation type="journal article" date="2021" name="New Phytol.">
        <title>Evolutionary innovations through gain and loss of genes in the ectomycorrhizal Boletales.</title>
        <authorList>
            <person name="Wu G."/>
            <person name="Miyauchi S."/>
            <person name="Morin E."/>
            <person name="Kuo A."/>
            <person name="Drula E."/>
            <person name="Varga T."/>
            <person name="Kohler A."/>
            <person name="Feng B."/>
            <person name="Cao Y."/>
            <person name="Lipzen A."/>
            <person name="Daum C."/>
            <person name="Hundley H."/>
            <person name="Pangilinan J."/>
            <person name="Johnson J."/>
            <person name="Barry K."/>
            <person name="LaButti K."/>
            <person name="Ng V."/>
            <person name="Ahrendt S."/>
            <person name="Min B."/>
            <person name="Choi I.G."/>
            <person name="Park H."/>
            <person name="Plett J.M."/>
            <person name="Magnuson J."/>
            <person name="Spatafora J.W."/>
            <person name="Nagy L.G."/>
            <person name="Henrissat B."/>
            <person name="Grigoriev I.V."/>
            <person name="Yang Z.L."/>
            <person name="Xu J."/>
            <person name="Martin F.M."/>
        </authorList>
    </citation>
    <scope>NUCLEOTIDE SEQUENCE</scope>
    <source>
        <strain evidence="1">KUC20120723A-06</strain>
    </source>
</reference>
<protein>
    <submittedName>
        <fullName evidence="1">Uncharacterized protein</fullName>
    </submittedName>
</protein>
<proteinExistence type="predicted"/>
<organism evidence="1 2">
    <name type="scientific">Leucogyrophana mollusca</name>
    <dbReference type="NCBI Taxonomy" id="85980"/>
    <lineage>
        <taxon>Eukaryota</taxon>
        <taxon>Fungi</taxon>
        <taxon>Dikarya</taxon>
        <taxon>Basidiomycota</taxon>
        <taxon>Agaricomycotina</taxon>
        <taxon>Agaricomycetes</taxon>
        <taxon>Agaricomycetidae</taxon>
        <taxon>Boletales</taxon>
        <taxon>Boletales incertae sedis</taxon>
        <taxon>Leucogyrophana</taxon>
    </lineage>
</organism>
<accession>A0ACB8BNX8</accession>
<comment type="caution">
    <text evidence="1">The sequence shown here is derived from an EMBL/GenBank/DDBJ whole genome shotgun (WGS) entry which is preliminary data.</text>
</comment>
<sequence>MATIGLLRTRTVYRKAVAAKNGDASKVVKTEELVKVDVQGDQKDANKAEEAQRDANKAKEAGYLLV</sequence>
<evidence type="ECO:0000313" key="1">
    <source>
        <dbReference type="EMBL" id="KAH7927202.1"/>
    </source>
</evidence>
<keyword evidence="2" id="KW-1185">Reference proteome</keyword>
<name>A0ACB8BNX8_9AGAM</name>
<dbReference type="EMBL" id="MU266370">
    <property type="protein sequence ID" value="KAH7927202.1"/>
    <property type="molecule type" value="Genomic_DNA"/>
</dbReference>
<dbReference type="Proteomes" id="UP000790709">
    <property type="component" value="Unassembled WGS sequence"/>
</dbReference>